<dbReference type="PROSITE" id="PS51257">
    <property type="entry name" value="PROKAR_LIPOPROTEIN"/>
    <property type="match status" value="1"/>
</dbReference>
<reference evidence="3" key="1">
    <citation type="submission" date="2015-10" db="EMBL/GenBank/DDBJ databases">
        <title>Metagenome-Assembled Genomes uncover a global brackish microbiome.</title>
        <authorList>
            <person name="Hugerth L.W."/>
            <person name="Larsson J."/>
            <person name="Alneberg J."/>
            <person name="Lindh M.V."/>
            <person name="Legrand C."/>
            <person name="Pinhassi J."/>
            <person name="Andersson A."/>
        </authorList>
    </citation>
    <scope>NUCLEOTIDE SEQUENCE [LARGE SCALE GENOMIC DNA]</scope>
</reference>
<sequence>MKHTLALVLMVFGLVGCATNSDLPENTSETSLESGRFTYYLKSSYPSGFNRICIYKNGASDFTETIDGIKVCENSIER</sequence>
<evidence type="ECO:0000313" key="2">
    <source>
        <dbReference type="EMBL" id="KRO37431.1"/>
    </source>
</evidence>
<accession>A0A0R2PHQ1</accession>
<evidence type="ECO:0000256" key="1">
    <source>
        <dbReference type="SAM" id="SignalP"/>
    </source>
</evidence>
<protein>
    <submittedName>
        <fullName evidence="2">Uncharacterized protein</fullName>
    </submittedName>
</protein>
<evidence type="ECO:0000313" key="3">
    <source>
        <dbReference type="Proteomes" id="UP000050874"/>
    </source>
</evidence>
<feature type="chain" id="PRO_5006586850" evidence="1">
    <location>
        <begin position="21"/>
        <end position="78"/>
    </location>
</feature>
<comment type="caution">
    <text evidence="2">The sequence shown here is derived from an EMBL/GenBank/DDBJ whole genome shotgun (WGS) entry which is preliminary data.</text>
</comment>
<proteinExistence type="predicted"/>
<gene>
    <name evidence="2" type="ORF">ABR63_06935</name>
</gene>
<dbReference type="Proteomes" id="UP000050874">
    <property type="component" value="Unassembled WGS sequence"/>
</dbReference>
<name>A0A0R2PHQ1_9GAMM</name>
<dbReference type="AlphaFoldDB" id="A0A0R2PHQ1"/>
<dbReference type="EMBL" id="LIAV01000417">
    <property type="protein sequence ID" value="KRO37431.1"/>
    <property type="molecule type" value="Genomic_DNA"/>
</dbReference>
<feature type="signal peptide" evidence="1">
    <location>
        <begin position="1"/>
        <end position="20"/>
    </location>
</feature>
<keyword evidence="1" id="KW-0732">Signal</keyword>
<organism evidence="2 3">
    <name type="scientific">SAR86 cluster bacterium BACL1 MAG-120920-bin57</name>
    <dbReference type="NCBI Taxonomy" id="1655571"/>
    <lineage>
        <taxon>Bacteria</taxon>
        <taxon>Pseudomonadati</taxon>
        <taxon>Pseudomonadota</taxon>
        <taxon>Gammaproteobacteria</taxon>
        <taxon>SAR86 cluster</taxon>
    </lineage>
</organism>